<protein>
    <submittedName>
        <fullName evidence="1">Uncharacterized protein</fullName>
    </submittedName>
</protein>
<dbReference type="AlphaFoldDB" id="A0A9P6B1H1"/>
<evidence type="ECO:0000313" key="1">
    <source>
        <dbReference type="EMBL" id="KAF9515627.1"/>
    </source>
</evidence>
<dbReference type="Proteomes" id="UP000886523">
    <property type="component" value="Unassembled WGS sequence"/>
</dbReference>
<gene>
    <name evidence="1" type="ORF">BS47DRAFT_773806</name>
</gene>
<dbReference type="EMBL" id="MU128948">
    <property type="protein sequence ID" value="KAF9515627.1"/>
    <property type="molecule type" value="Genomic_DNA"/>
</dbReference>
<evidence type="ECO:0000313" key="2">
    <source>
        <dbReference type="Proteomes" id="UP000886523"/>
    </source>
</evidence>
<name>A0A9P6B1H1_9AGAM</name>
<reference evidence="1" key="1">
    <citation type="journal article" date="2020" name="Nat. Commun.">
        <title>Large-scale genome sequencing of mycorrhizal fungi provides insights into the early evolution of symbiotic traits.</title>
        <authorList>
            <person name="Miyauchi S."/>
            <person name="Kiss E."/>
            <person name="Kuo A."/>
            <person name="Drula E."/>
            <person name="Kohler A."/>
            <person name="Sanchez-Garcia M."/>
            <person name="Morin E."/>
            <person name="Andreopoulos B."/>
            <person name="Barry K.W."/>
            <person name="Bonito G."/>
            <person name="Buee M."/>
            <person name="Carver A."/>
            <person name="Chen C."/>
            <person name="Cichocki N."/>
            <person name="Clum A."/>
            <person name="Culley D."/>
            <person name="Crous P.W."/>
            <person name="Fauchery L."/>
            <person name="Girlanda M."/>
            <person name="Hayes R.D."/>
            <person name="Keri Z."/>
            <person name="LaButti K."/>
            <person name="Lipzen A."/>
            <person name="Lombard V."/>
            <person name="Magnuson J."/>
            <person name="Maillard F."/>
            <person name="Murat C."/>
            <person name="Nolan M."/>
            <person name="Ohm R.A."/>
            <person name="Pangilinan J."/>
            <person name="Pereira M.F."/>
            <person name="Perotto S."/>
            <person name="Peter M."/>
            <person name="Pfister S."/>
            <person name="Riley R."/>
            <person name="Sitrit Y."/>
            <person name="Stielow J.B."/>
            <person name="Szollosi G."/>
            <person name="Zifcakova L."/>
            <person name="Stursova M."/>
            <person name="Spatafora J.W."/>
            <person name="Tedersoo L."/>
            <person name="Vaario L.M."/>
            <person name="Yamada A."/>
            <person name="Yan M."/>
            <person name="Wang P."/>
            <person name="Xu J."/>
            <person name="Bruns T."/>
            <person name="Baldrian P."/>
            <person name="Vilgalys R."/>
            <person name="Dunand C."/>
            <person name="Henrissat B."/>
            <person name="Grigoriev I.V."/>
            <person name="Hibbett D."/>
            <person name="Nagy L.G."/>
            <person name="Martin F.M."/>
        </authorList>
    </citation>
    <scope>NUCLEOTIDE SEQUENCE</scope>
    <source>
        <strain evidence="1">UP504</strain>
    </source>
</reference>
<proteinExistence type="predicted"/>
<organism evidence="1 2">
    <name type="scientific">Hydnum rufescens UP504</name>
    <dbReference type="NCBI Taxonomy" id="1448309"/>
    <lineage>
        <taxon>Eukaryota</taxon>
        <taxon>Fungi</taxon>
        <taxon>Dikarya</taxon>
        <taxon>Basidiomycota</taxon>
        <taxon>Agaricomycotina</taxon>
        <taxon>Agaricomycetes</taxon>
        <taxon>Cantharellales</taxon>
        <taxon>Hydnaceae</taxon>
        <taxon>Hydnum</taxon>
    </lineage>
</organism>
<sequence>MVEGPCTYLPYAILYPRLYSSHGFNLMERFPQGECKAGPSGVDDPLHSPFFHIFTQSLFYMHQPLKYLELMLAHVILNERCSNSSHITGATMQDVAGLRSLNSGRLRVHAYFPSNTSITKGAYRVQNAWCHWICADRPDAPEYYKTSRSKTY</sequence>
<accession>A0A9P6B1H1</accession>
<keyword evidence="2" id="KW-1185">Reference proteome</keyword>
<comment type="caution">
    <text evidence="1">The sequence shown here is derived from an EMBL/GenBank/DDBJ whole genome shotgun (WGS) entry which is preliminary data.</text>
</comment>